<proteinExistence type="predicted"/>
<feature type="transmembrane region" description="Helical" evidence="1">
    <location>
        <begin position="160"/>
        <end position="181"/>
    </location>
</feature>
<gene>
    <name evidence="3" type="ORF">BT96DRAFT_991391</name>
</gene>
<evidence type="ECO:0000256" key="1">
    <source>
        <dbReference type="SAM" id="Phobius"/>
    </source>
</evidence>
<feature type="domain" description="DUF6534" evidence="2">
    <location>
        <begin position="166"/>
        <end position="264"/>
    </location>
</feature>
<evidence type="ECO:0000259" key="2">
    <source>
        <dbReference type="Pfam" id="PF20152"/>
    </source>
</evidence>
<organism evidence="3 4">
    <name type="scientific">Gymnopus androsaceus JB14</name>
    <dbReference type="NCBI Taxonomy" id="1447944"/>
    <lineage>
        <taxon>Eukaryota</taxon>
        <taxon>Fungi</taxon>
        <taxon>Dikarya</taxon>
        <taxon>Basidiomycota</taxon>
        <taxon>Agaricomycotina</taxon>
        <taxon>Agaricomycetes</taxon>
        <taxon>Agaricomycetidae</taxon>
        <taxon>Agaricales</taxon>
        <taxon>Marasmiineae</taxon>
        <taxon>Omphalotaceae</taxon>
        <taxon>Gymnopus</taxon>
    </lineage>
</organism>
<keyword evidence="1" id="KW-0812">Transmembrane</keyword>
<dbReference type="PANTHER" id="PTHR40465:SF1">
    <property type="entry name" value="DUF6534 DOMAIN-CONTAINING PROTEIN"/>
    <property type="match status" value="1"/>
</dbReference>
<dbReference type="PANTHER" id="PTHR40465">
    <property type="entry name" value="CHROMOSOME 1, WHOLE GENOME SHOTGUN SEQUENCE"/>
    <property type="match status" value="1"/>
</dbReference>
<keyword evidence="4" id="KW-1185">Reference proteome</keyword>
<evidence type="ECO:0000313" key="4">
    <source>
        <dbReference type="Proteomes" id="UP000799118"/>
    </source>
</evidence>
<keyword evidence="1" id="KW-1133">Transmembrane helix</keyword>
<evidence type="ECO:0000313" key="3">
    <source>
        <dbReference type="EMBL" id="KAE9402224.1"/>
    </source>
</evidence>
<feature type="transmembrane region" description="Helical" evidence="1">
    <location>
        <begin position="12"/>
        <end position="37"/>
    </location>
</feature>
<keyword evidence="1" id="KW-0472">Membrane</keyword>
<name>A0A6A4HZU0_9AGAR</name>
<dbReference type="AlphaFoldDB" id="A0A6A4HZU0"/>
<dbReference type="Pfam" id="PF20152">
    <property type="entry name" value="DUF6534"/>
    <property type="match status" value="1"/>
</dbReference>
<dbReference type="EMBL" id="ML769437">
    <property type="protein sequence ID" value="KAE9402224.1"/>
    <property type="molecule type" value="Genomic_DNA"/>
</dbReference>
<feature type="transmembrane region" description="Helical" evidence="1">
    <location>
        <begin position="49"/>
        <end position="68"/>
    </location>
</feature>
<accession>A0A6A4HZU0</accession>
<dbReference type="InterPro" id="IPR045339">
    <property type="entry name" value="DUF6534"/>
</dbReference>
<protein>
    <recommendedName>
        <fullName evidence="2">DUF6534 domain-containing protein</fullName>
    </recommendedName>
</protein>
<sequence length="356" mass="38775">MSGLSAAEQAEINLILGGTVVGNYFSYLTMGIVLSATWTYFSKFPNDTWWFKAIVILCLSMCIGDTIATGGHRRCILTYDFAVTNYANPSALMLIKWPIVTEPVLLTMLWSHCAALLCVAHLDNVFEKELDFACSAICWEVHILATRNLLSELDVLLTSYIWFGSSIAADAIITGSMIYYLDLRFRMRPEFPSGVSPNRALHRSFRKLIVRTVECNLLSLLAQVVTVGLFARVSVTGAYSDITGMTLAKIYTFSLLVSLNCRQSKNNYGTSSGDFSPSGGGGFSLSVGGGFSSSRGGGINLTTISDRRGTATSPTTRVDIQQETAGNWPVQTKRPKFNADELSEIDTNVVVSPVTG</sequence>
<dbReference type="Proteomes" id="UP000799118">
    <property type="component" value="Unassembled WGS sequence"/>
</dbReference>
<reference evidence="3" key="1">
    <citation type="journal article" date="2019" name="Environ. Microbiol.">
        <title>Fungal ecological strategies reflected in gene transcription - a case study of two litter decomposers.</title>
        <authorList>
            <person name="Barbi F."/>
            <person name="Kohler A."/>
            <person name="Barry K."/>
            <person name="Baskaran P."/>
            <person name="Daum C."/>
            <person name="Fauchery L."/>
            <person name="Ihrmark K."/>
            <person name="Kuo A."/>
            <person name="LaButti K."/>
            <person name="Lipzen A."/>
            <person name="Morin E."/>
            <person name="Grigoriev I.V."/>
            <person name="Henrissat B."/>
            <person name="Lindahl B."/>
            <person name="Martin F."/>
        </authorList>
    </citation>
    <scope>NUCLEOTIDE SEQUENCE</scope>
    <source>
        <strain evidence="3">JB14</strain>
    </source>
</reference>
<dbReference type="OrthoDB" id="2907833at2759"/>